<feature type="domain" description="UvrD-like helicase C-terminal" evidence="1">
    <location>
        <begin position="420"/>
        <end position="469"/>
    </location>
</feature>
<evidence type="ECO:0000313" key="3">
    <source>
        <dbReference type="Proteomes" id="UP001179363"/>
    </source>
</evidence>
<dbReference type="CDD" id="cd17933">
    <property type="entry name" value="DEXSc_RecD-like"/>
    <property type="match status" value="1"/>
</dbReference>
<dbReference type="Proteomes" id="UP001179363">
    <property type="component" value="Unassembled WGS sequence"/>
</dbReference>
<dbReference type="InterPro" id="IPR050534">
    <property type="entry name" value="Coronavir_polyprotein_1ab"/>
</dbReference>
<keyword evidence="3" id="KW-1185">Reference proteome</keyword>
<dbReference type="Gene3D" id="3.40.50.300">
    <property type="entry name" value="P-loop containing nucleotide triphosphate hydrolases"/>
    <property type="match status" value="3"/>
</dbReference>
<sequence>METLTADKFYKLLINDLGFEAKLKQDIALQQLSSFILNPNPNSIFLLKGYAGTGKTTIISALVKNLWKVKKSSVLLAPTGRAAKVISLYSNQEAQTIHKKIYFPKKTGGGAGVQFVLQPNKHKNCIFIVDEASMIPDENQDAKLFENNGLLADLIQYVYSGNKCSLVLIGDTAQLPPVKLDVSPALEEQKLQINYDKEVTHIELDEVVRQSVESDILLNATRIREAISQEFYESFKFKLTSKADLIRLMDGQEILDAIQDSYDSLGHEDTTIIVRSNKRANQYNQQIRSRILFQEDEIAAGDYLMVVKNNYFWIKPSSEAGFIANGDIIKVLEIYAIKELYGFRFAEVKVEMVDYPKMAAFETVVILDTLESNTPSLTYDESNKLYQEVMKDYEEETSKYKKFLKVKGNKFFNALQIKFSYAMTCHKSQGGQWNTVFIEQPYLPNGIDKDYLRWLYTAVTRAREKLYLIGFKDDFFAEN</sequence>
<dbReference type="SUPFAM" id="SSF52540">
    <property type="entry name" value="P-loop containing nucleoside triphosphate hydrolases"/>
    <property type="match status" value="1"/>
</dbReference>
<name>A0ABS9EEZ7_9FLAO</name>
<gene>
    <name evidence="2" type="ORF">L1I30_07220</name>
</gene>
<dbReference type="Pfam" id="PF13538">
    <property type="entry name" value="UvrD_C_2"/>
    <property type="match status" value="1"/>
</dbReference>
<comment type="caution">
    <text evidence="2">The sequence shown here is derived from an EMBL/GenBank/DDBJ whole genome shotgun (WGS) entry which is preliminary data.</text>
</comment>
<dbReference type="PANTHER" id="PTHR43788">
    <property type="entry name" value="DNA2/NAM7 HELICASE FAMILY MEMBER"/>
    <property type="match status" value="1"/>
</dbReference>
<accession>A0ABS9EEZ7</accession>
<reference evidence="2" key="1">
    <citation type="submission" date="2022-01" db="EMBL/GenBank/DDBJ databases">
        <title>Gillisia lutea sp. nov., isolated from marine plastic residues from the Malvarosa beach (Valencia, Spain).</title>
        <authorList>
            <person name="Vidal-Verdu A."/>
            <person name="Molina-Menor E."/>
            <person name="Satari L."/>
            <person name="Pascual J."/>
            <person name="Pereto J."/>
            <person name="Porcar M."/>
        </authorList>
    </citation>
    <scope>NUCLEOTIDE SEQUENCE</scope>
    <source>
        <strain evidence="2">M10.2A</strain>
    </source>
</reference>
<organism evidence="2 3">
    <name type="scientific">Gillisia lutea</name>
    <dbReference type="NCBI Taxonomy" id="2909668"/>
    <lineage>
        <taxon>Bacteria</taxon>
        <taxon>Pseudomonadati</taxon>
        <taxon>Bacteroidota</taxon>
        <taxon>Flavobacteriia</taxon>
        <taxon>Flavobacteriales</taxon>
        <taxon>Flavobacteriaceae</taxon>
        <taxon>Gillisia</taxon>
    </lineage>
</organism>
<evidence type="ECO:0000259" key="1">
    <source>
        <dbReference type="Pfam" id="PF13538"/>
    </source>
</evidence>
<dbReference type="InterPro" id="IPR027785">
    <property type="entry name" value="UvrD-like_helicase_C"/>
</dbReference>
<dbReference type="CDD" id="cd18809">
    <property type="entry name" value="SF1_C_RecD"/>
    <property type="match status" value="1"/>
</dbReference>
<protein>
    <submittedName>
        <fullName evidence="2">AAA family ATPase</fullName>
    </submittedName>
</protein>
<proteinExistence type="predicted"/>
<evidence type="ECO:0000313" key="2">
    <source>
        <dbReference type="EMBL" id="MCF4101449.1"/>
    </source>
</evidence>
<dbReference type="InterPro" id="IPR027417">
    <property type="entry name" value="P-loop_NTPase"/>
</dbReference>
<dbReference type="EMBL" id="JAKGTH010000008">
    <property type="protein sequence ID" value="MCF4101449.1"/>
    <property type="molecule type" value="Genomic_DNA"/>
</dbReference>
<dbReference type="Gene3D" id="2.30.30.940">
    <property type="match status" value="1"/>
</dbReference>
<dbReference type="Pfam" id="PF13245">
    <property type="entry name" value="AAA_19"/>
    <property type="match status" value="1"/>
</dbReference>
<dbReference type="RefSeq" id="WP_236133603.1">
    <property type="nucleotide sequence ID" value="NZ_JAKGTH010000008.1"/>
</dbReference>